<dbReference type="SUPFAM" id="SSF50341">
    <property type="entry name" value="CheW-like"/>
    <property type="match status" value="1"/>
</dbReference>
<accession>A0ABS4K0C7</accession>
<dbReference type="InterPro" id="IPR036061">
    <property type="entry name" value="CheW-like_dom_sf"/>
</dbReference>
<name>A0ABS4K0C7_9CLOT</name>
<dbReference type="PROSITE" id="PS50851">
    <property type="entry name" value="CHEW"/>
    <property type="match status" value="1"/>
</dbReference>
<dbReference type="Proteomes" id="UP001519308">
    <property type="component" value="Unassembled WGS sequence"/>
</dbReference>
<dbReference type="Gene3D" id="2.40.50.180">
    <property type="entry name" value="CheA-289, Domain 4"/>
    <property type="match status" value="1"/>
</dbReference>
<sequence>MQELLNHQYIVFQILDEKYALKILDIYEIIKLQKITTVSNTKGFLEGVINLRGKIVPIVNVHKRFGIPSYKISKSTRIVVVKPRDEMIGIIVDGVNQVVKFKDVQPSLDIVSGIEGTYFEGMGVTSEGVVNIMNIDKVLYEE</sequence>
<dbReference type="InterPro" id="IPR039315">
    <property type="entry name" value="CheW"/>
</dbReference>
<gene>
    <name evidence="2" type="ORF">J2Z44_001030</name>
</gene>
<proteinExistence type="predicted"/>
<feature type="domain" description="CheW-like" evidence="1">
    <location>
        <begin position="6"/>
        <end position="142"/>
    </location>
</feature>
<evidence type="ECO:0000313" key="2">
    <source>
        <dbReference type="EMBL" id="MBP2021239.1"/>
    </source>
</evidence>
<reference evidence="2 3" key="1">
    <citation type="submission" date="2021-03" db="EMBL/GenBank/DDBJ databases">
        <title>Genomic Encyclopedia of Type Strains, Phase IV (KMG-IV): sequencing the most valuable type-strain genomes for metagenomic binning, comparative biology and taxonomic classification.</title>
        <authorList>
            <person name="Goeker M."/>
        </authorList>
    </citation>
    <scope>NUCLEOTIDE SEQUENCE [LARGE SCALE GENOMIC DNA]</scope>
    <source>
        <strain evidence="2 3">DSM 28650</strain>
    </source>
</reference>
<evidence type="ECO:0000313" key="3">
    <source>
        <dbReference type="Proteomes" id="UP001519308"/>
    </source>
</evidence>
<evidence type="ECO:0000259" key="1">
    <source>
        <dbReference type="PROSITE" id="PS50851"/>
    </source>
</evidence>
<comment type="caution">
    <text evidence="2">The sequence shown here is derived from an EMBL/GenBank/DDBJ whole genome shotgun (WGS) entry which is preliminary data.</text>
</comment>
<dbReference type="RefSeq" id="WP_021284587.1">
    <property type="nucleotide sequence ID" value="NZ_JAGGLL010000006.1"/>
</dbReference>
<dbReference type="PANTHER" id="PTHR22617">
    <property type="entry name" value="CHEMOTAXIS SENSOR HISTIDINE KINASE-RELATED"/>
    <property type="match status" value="1"/>
</dbReference>
<keyword evidence="3" id="KW-1185">Reference proteome</keyword>
<organism evidence="2 3">
    <name type="scientific">Clostridium punense</name>
    <dbReference type="NCBI Taxonomy" id="1054297"/>
    <lineage>
        <taxon>Bacteria</taxon>
        <taxon>Bacillati</taxon>
        <taxon>Bacillota</taxon>
        <taxon>Clostridia</taxon>
        <taxon>Eubacteriales</taxon>
        <taxon>Clostridiaceae</taxon>
        <taxon>Clostridium</taxon>
    </lineage>
</organism>
<dbReference type="Gene3D" id="2.30.30.40">
    <property type="entry name" value="SH3 Domains"/>
    <property type="match status" value="1"/>
</dbReference>
<dbReference type="Pfam" id="PF01584">
    <property type="entry name" value="CheW"/>
    <property type="match status" value="1"/>
</dbReference>
<dbReference type="PANTHER" id="PTHR22617:SF23">
    <property type="entry name" value="CHEMOTAXIS PROTEIN CHEW"/>
    <property type="match status" value="1"/>
</dbReference>
<dbReference type="InterPro" id="IPR002545">
    <property type="entry name" value="CheW-lke_dom"/>
</dbReference>
<dbReference type="SMART" id="SM00260">
    <property type="entry name" value="CheW"/>
    <property type="match status" value="1"/>
</dbReference>
<dbReference type="EMBL" id="JAGGLL010000006">
    <property type="protein sequence ID" value="MBP2021239.1"/>
    <property type="molecule type" value="Genomic_DNA"/>
</dbReference>
<protein>
    <submittedName>
        <fullName evidence="2">Purine-binding chemotaxis protein CheW</fullName>
    </submittedName>
</protein>